<proteinExistence type="predicted"/>
<keyword evidence="3" id="KW-1185">Reference proteome</keyword>
<keyword evidence="1" id="KW-1133">Transmembrane helix</keyword>
<accession>A0AAD5VAZ8</accession>
<keyword evidence="1" id="KW-0812">Transmembrane</keyword>
<dbReference type="Proteomes" id="UP001212997">
    <property type="component" value="Unassembled WGS sequence"/>
</dbReference>
<comment type="caution">
    <text evidence="2">The sequence shown here is derived from an EMBL/GenBank/DDBJ whole genome shotgun (WGS) entry which is preliminary data.</text>
</comment>
<feature type="transmembrane region" description="Helical" evidence="1">
    <location>
        <begin position="15"/>
        <end position="36"/>
    </location>
</feature>
<evidence type="ECO:0000313" key="2">
    <source>
        <dbReference type="EMBL" id="KAJ3487048.1"/>
    </source>
</evidence>
<dbReference type="EMBL" id="JANAWD010000103">
    <property type="protein sequence ID" value="KAJ3487048.1"/>
    <property type="molecule type" value="Genomic_DNA"/>
</dbReference>
<name>A0AAD5VAZ8_9APHY</name>
<dbReference type="AlphaFoldDB" id="A0AAD5VAZ8"/>
<protein>
    <submittedName>
        <fullName evidence="2">Uncharacterized protein</fullName>
    </submittedName>
</protein>
<organism evidence="2 3">
    <name type="scientific">Meripilus lineatus</name>
    <dbReference type="NCBI Taxonomy" id="2056292"/>
    <lineage>
        <taxon>Eukaryota</taxon>
        <taxon>Fungi</taxon>
        <taxon>Dikarya</taxon>
        <taxon>Basidiomycota</taxon>
        <taxon>Agaricomycotina</taxon>
        <taxon>Agaricomycetes</taxon>
        <taxon>Polyporales</taxon>
        <taxon>Meripilaceae</taxon>
        <taxon>Meripilus</taxon>
    </lineage>
</organism>
<evidence type="ECO:0000313" key="3">
    <source>
        <dbReference type="Proteomes" id="UP001212997"/>
    </source>
</evidence>
<sequence>MSLGRGLLSSGPRGATTKILAFGSLFIFLATVYTLFPSTPKKAWATLSSPFSSRVRGQCPPEAYADGKWVHQAPPAPNVTMTSMDDALPIVGFEGCASSREYYWHLASDRPEQWDRFPGVASWRWDPSSECEGLRPLDPEALVQDLVENGGWLLIGDSVTENHFFSLSCILYPHVIATPNYTDLPFYERHWPQNLYLSPSSPLVEYLNPPVGFNISTTPLVTFRRVDVMLSREQLVDLHHDLYDPPLGVNLFSEEAFWSLPPSQYLSIFQKPLPAANYRTMVVSTAGHWTTTLMAGFHDEAAEGGGIRRILGFFRHAMTKWADEIQAAMSRDTGTAGGRRTREVVEVVSSRSYPNIHFLGIDRPGMLRPDAHSTGDCLHIMSGAGVLEGWTHYIWHYITRELPGRIR</sequence>
<reference evidence="2" key="1">
    <citation type="submission" date="2022-07" db="EMBL/GenBank/DDBJ databases">
        <title>Genome Sequence of Physisporinus lineatus.</title>
        <authorList>
            <person name="Buettner E."/>
        </authorList>
    </citation>
    <scope>NUCLEOTIDE SEQUENCE</scope>
    <source>
        <strain evidence="2">VT162</strain>
    </source>
</reference>
<evidence type="ECO:0000256" key="1">
    <source>
        <dbReference type="SAM" id="Phobius"/>
    </source>
</evidence>
<gene>
    <name evidence="2" type="ORF">NLI96_g3794</name>
</gene>
<keyword evidence="1" id="KW-0472">Membrane</keyword>